<dbReference type="EMBL" id="JBHSDR010000003">
    <property type="protein sequence ID" value="MFC4293449.1"/>
    <property type="molecule type" value="Genomic_DNA"/>
</dbReference>
<dbReference type="Gene3D" id="3.10.180.10">
    <property type="entry name" value="2,3-Dihydroxybiphenyl 1,2-Dioxygenase, domain 1"/>
    <property type="match status" value="1"/>
</dbReference>
<organism evidence="2 3">
    <name type="scientific">Novosphingobium tardum</name>
    <dbReference type="NCBI Taxonomy" id="1538021"/>
    <lineage>
        <taxon>Bacteria</taxon>
        <taxon>Pseudomonadati</taxon>
        <taxon>Pseudomonadota</taxon>
        <taxon>Alphaproteobacteria</taxon>
        <taxon>Sphingomonadales</taxon>
        <taxon>Sphingomonadaceae</taxon>
        <taxon>Novosphingobium</taxon>
    </lineage>
</organism>
<comment type="caution">
    <text evidence="2">The sequence shown here is derived from an EMBL/GenBank/DDBJ whole genome shotgun (WGS) entry which is preliminary data.</text>
</comment>
<evidence type="ECO:0000313" key="3">
    <source>
        <dbReference type="Proteomes" id="UP001595828"/>
    </source>
</evidence>
<protein>
    <submittedName>
        <fullName evidence="2">VOC family protein</fullName>
    </submittedName>
</protein>
<name>A0ABV8RL01_9SPHN</name>
<sequence>MTFRLRQIAVAVTDLEGALADAEAIFGASHPYEDSGVARYKLRNAVYRFGDTFLELLTPVAGDTTVGRLLARQEGDCGYMVILQTDRIEEARSRVAKAGIRVVDQLDRNGCGFTHLHPRDVGGTLLSIDYMSRWTQWEWGGPGWESHAAPACSIVAAEMHGPEPELMARRWSAVLGLPCSEHEGGWRIALDGGELLFLSDSERRGEGLRALAVLCAQPEAVLEQAAKRGRASPDGGIRLWGMTVRVLGPASKPPLHSAQTGE</sequence>
<dbReference type="PROSITE" id="PS51819">
    <property type="entry name" value="VOC"/>
    <property type="match status" value="1"/>
</dbReference>
<dbReference type="SUPFAM" id="SSF54593">
    <property type="entry name" value="Glyoxalase/Bleomycin resistance protein/Dihydroxybiphenyl dioxygenase"/>
    <property type="match status" value="1"/>
</dbReference>
<accession>A0ABV8RL01</accession>
<evidence type="ECO:0000313" key="2">
    <source>
        <dbReference type="EMBL" id="MFC4293449.1"/>
    </source>
</evidence>
<dbReference type="Proteomes" id="UP001595828">
    <property type="component" value="Unassembled WGS sequence"/>
</dbReference>
<keyword evidence="3" id="KW-1185">Reference proteome</keyword>
<dbReference type="RefSeq" id="WP_379536946.1">
    <property type="nucleotide sequence ID" value="NZ_JBHSDR010000003.1"/>
</dbReference>
<gene>
    <name evidence="2" type="ORF">ACFO0A_00070</name>
</gene>
<dbReference type="Pfam" id="PF13468">
    <property type="entry name" value="Glyoxalase_3"/>
    <property type="match status" value="1"/>
</dbReference>
<feature type="domain" description="VOC" evidence="1">
    <location>
        <begin position="4"/>
        <end position="131"/>
    </location>
</feature>
<dbReference type="InterPro" id="IPR037523">
    <property type="entry name" value="VOC_core"/>
</dbReference>
<evidence type="ECO:0000259" key="1">
    <source>
        <dbReference type="PROSITE" id="PS51819"/>
    </source>
</evidence>
<reference evidence="3" key="1">
    <citation type="journal article" date="2019" name="Int. J. Syst. Evol. Microbiol.">
        <title>The Global Catalogue of Microorganisms (GCM) 10K type strain sequencing project: providing services to taxonomists for standard genome sequencing and annotation.</title>
        <authorList>
            <consortium name="The Broad Institute Genomics Platform"/>
            <consortium name="The Broad Institute Genome Sequencing Center for Infectious Disease"/>
            <person name="Wu L."/>
            <person name="Ma J."/>
        </authorList>
    </citation>
    <scope>NUCLEOTIDE SEQUENCE [LARGE SCALE GENOMIC DNA]</scope>
    <source>
        <strain evidence="3">CGMCC 1.12989</strain>
    </source>
</reference>
<proteinExistence type="predicted"/>
<dbReference type="InterPro" id="IPR025870">
    <property type="entry name" value="Glyoxalase-like_dom"/>
</dbReference>
<dbReference type="InterPro" id="IPR029068">
    <property type="entry name" value="Glyas_Bleomycin-R_OHBP_Dase"/>
</dbReference>